<proteinExistence type="predicted"/>
<dbReference type="OrthoDB" id="9789109at2"/>
<dbReference type="InterPro" id="IPR007438">
    <property type="entry name" value="DUF488"/>
</dbReference>
<dbReference type="Proteomes" id="UP000237846">
    <property type="component" value="Unassembled WGS sequence"/>
</dbReference>
<evidence type="ECO:0000313" key="2">
    <source>
        <dbReference type="Proteomes" id="UP000237846"/>
    </source>
</evidence>
<dbReference type="EMBL" id="PVZC01000002">
    <property type="protein sequence ID" value="PRY00888.1"/>
    <property type="molecule type" value="Genomic_DNA"/>
</dbReference>
<accession>A0A2T0QAH1</accession>
<comment type="caution">
    <text evidence="1">The sequence shown here is derived from an EMBL/GenBank/DDBJ whole genome shotgun (WGS) entry which is preliminary data.</text>
</comment>
<dbReference type="RefSeq" id="WP_106243086.1">
    <property type="nucleotide sequence ID" value="NZ_PVZC01000002.1"/>
</dbReference>
<protein>
    <submittedName>
        <fullName evidence="1">Uncharacterized protein DUF488</fullName>
    </submittedName>
</protein>
<name>A0A2T0QAH1_9ACTN</name>
<dbReference type="PANTHER" id="PTHR39337">
    <property type="entry name" value="BLR5642 PROTEIN"/>
    <property type="match status" value="1"/>
</dbReference>
<dbReference type="Pfam" id="PF04343">
    <property type="entry name" value="DUF488"/>
    <property type="match status" value="1"/>
</dbReference>
<sequence length="152" mass="16904">MDVPLFSTSGAIGVGYEGTNIDDFISDLLRRDVSLLVDVRLTPISRKTGLSKTKLRDRLVRHGIRYLHTPALGNPKWNRPGFSGTREELTEARGNYYGLIAFAEAAGWIDAITEEAKSQTVALMCFEAAEERCHRSVLLEEIRRRLNGLAAA</sequence>
<keyword evidence="2" id="KW-1185">Reference proteome</keyword>
<dbReference type="AlphaFoldDB" id="A0A2T0QAH1"/>
<evidence type="ECO:0000313" key="1">
    <source>
        <dbReference type="EMBL" id="PRY00888.1"/>
    </source>
</evidence>
<dbReference type="PANTHER" id="PTHR39337:SF1">
    <property type="entry name" value="BLR5642 PROTEIN"/>
    <property type="match status" value="1"/>
</dbReference>
<organism evidence="1 2">
    <name type="scientific">Allonocardiopsis opalescens</name>
    <dbReference type="NCBI Taxonomy" id="1144618"/>
    <lineage>
        <taxon>Bacteria</taxon>
        <taxon>Bacillati</taxon>
        <taxon>Actinomycetota</taxon>
        <taxon>Actinomycetes</taxon>
        <taxon>Streptosporangiales</taxon>
        <taxon>Allonocardiopsis</taxon>
    </lineage>
</organism>
<reference evidence="1 2" key="1">
    <citation type="submission" date="2018-03" db="EMBL/GenBank/DDBJ databases">
        <title>Genomic Encyclopedia of Archaeal and Bacterial Type Strains, Phase II (KMG-II): from individual species to whole genera.</title>
        <authorList>
            <person name="Goeker M."/>
        </authorList>
    </citation>
    <scope>NUCLEOTIDE SEQUENCE [LARGE SCALE GENOMIC DNA]</scope>
    <source>
        <strain evidence="1 2">DSM 45601</strain>
    </source>
</reference>
<gene>
    <name evidence="1" type="ORF">CLV72_102520</name>
</gene>